<protein>
    <submittedName>
        <fullName evidence="2">Uncharacterized protein</fullName>
    </submittedName>
</protein>
<accession>A0ABD4KC45</accession>
<feature type="compositionally biased region" description="Polar residues" evidence="1">
    <location>
        <begin position="1"/>
        <end position="14"/>
    </location>
</feature>
<dbReference type="RefSeq" id="WP_171863022.1">
    <property type="nucleotide sequence ID" value="NZ_JADIXP010000008.1"/>
</dbReference>
<comment type="caution">
    <text evidence="2">The sequence shown here is derived from an EMBL/GenBank/DDBJ whole genome shotgun (WGS) entry which is preliminary data.</text>
</comment>
<dbReference type="EMBL" id="JADIXP010000008">
    <property type="protein sequence ID" value="MBF4179090.1"/>
    <property type="molecule type" value="Genomic_DNA"/>
</dbReference>
<dbReference type="Proteomes" id="UP000628560">
    <property type="component" value="Unassembled WGS sequence"/>
</dbReference>
<organism evidence="2 3">
    <name type="scientific">Lelliottia nimipressuralis</name>
    <dbReference type="NCBI Taxonomy" id="69220"/>
    <lineage>
        <taxon>Bacteria</taxon>
        <taxon>Pseudomonadati</taxon>
        <taxon>Pseudomonadota</taxon>
        <taxon>Gammaproteobacteria</taxon>
        <taxon>Enterobacterales</taxon>
        <taxon>Enterobacteriaceae</taxon>
        <taxon>Lelliottia</taxon>
    </lineage>
</organism>
<reference evidence="2 3" key="1">
    <citation type="submission" date="2020-11" db="EMBL/GenBank/DDBJ databases">
        <title>Identification of Lelliottia nimipressuralis from Wound Infection by Whole Genome-Based Bacterial Identification.</title>
        <authorList>
            <person name="Navarathna D.H."/>
            <person name="Choi H."/>
            <person name="Jinadatha C."/>
            <person name="Chatterjee P."/>
            <person name="Hwang M."/>
        </authorList>
    </citation>
    <scope>NUCLEOTIDE SEQUENCE [LARGE SCALE GENOMIC DNA]</scope>
    <source>
        <strain evidence="2 3">DN2020</strain>
    </source>
</reference>
<proteinExistence type="predicted"/>
<name>A0ABD4KC45_9ENTR</name>
<gene>
    <name evidence="2" type="ORF">ISP11_14555</name>
</gene>
<dbReference type="AlphaFoldDB" id="A0ABD4KC45"/>
<feature type="region of interest" description="Disordered" evidence="1">
    <location>
        <begin position="1"/>
        <end position="32"/>
    </location>
</feature>
<sequence length="53" mass="5861">MSQQNKPQGESKPQQPADPKPVPSQSTADFATQRVFVGDSADSVKEYLKKQQK</sequence>
<evidence type="ECO:0000256" key="1">
    <source>
        <dbReference type="SAM" id="MobiDB-lite"/>
    </source>
</evidence>
<evidence type="ECO:0000313" key="3">
    <source>
        <dbReference type="Proteomes" id="UP000628560"/>
    </source>
</evidence>
<evidence type="ECO:0000313" key="2">
    <source>
        <dbReference type="EMBL" id="MBF4179090.1"/>
    </source>
</evidence>